<evidence type="ECO:0000313" key="4">
    <source>
        <dbReference type="Ensembl" id="ENSCSAVP00000015447.1"/>
    </source>
</evidence>
<dbReference type="FunCoup" id="H2ZCY1">
    <property type="interactions" value="79"/>
</dbReference>
<comment type="pathway">
    <text evidence="1">Protein modification; protein lipoylation via exogenous pathway; protein N(6)-(lipoyl)lysine from lipoate: step 2/2.</text>
</comment>
<dbReference type="PANTHER" id="PTHR12561:SF3">
    <property type="entry name" value="LIPOYLTRANSFERASE 1, MITOCHONDRIAL"/>
    <property type="match status" value="1"/>
</dbReference>
<dbReference type="Proteomes" id="UP000007875">
    <property type="component" value="Unassembled WGS sequence"/>
</dbReference>
<comment type="similarity">
    <text evidence="2">Belongs to the LplA family.</text>
</comment>
<organism evidence="4 5">
    <name type="scientific">Ciona savignyi</name>
    <name type="common">Pacific transparent sea squirt</name>
    <dbReference type="NCBI Taxonomy" id="51511"/>
    <lineage>
        <taxon>Eukaryota</taxon>
        <taxon>Metazoa</taxon>
        <taxon>Chordata</taxon>
        <taxon>Tunicata</taxon>
        <taxon>Ascidiacea</taxon>
        <taxon>Phlebobranchia</taxon>
        <taxon>Cionidae</taxon>
        <taxon>Ciona</taxon>
    </lineage>
</organism>
<dbReference type="GO" id="GO:0017118">
    <property type="term" value="F:lipoyltransferase activity"/>
    <property type="evidence" value="ECO:0007669"/>
    <property type="project" value="TreeGrafter"/>
</dbReference>
<proteinExistence type="inferred from homology"/>
<protein>
    <recommendedName>
        <fullName evidence="3">BPL/LPL catalytic domain-containing protein</fullName>
    </recommendedName>
</protein>
<dbReference type="Gene3D" id="3.30.930.10">
    <property type="entry name" value="Bira Bifunctional Protein, Domain 2"/>
    <property type="match status" value="1"/>
</dbReference>
<dbReference type="FunFam" id="3.30.930.10:FF:000045">
    <property type="entry name" value="lipoyltransferase 1, mitochondrial"/>
    <property type="match status" value="1"/>
</dbReference>
<evidence type="ECO:0000256" key="1">
    <source>
        <dbReference type="ARBA" id="ARBA00005085"/>
    </source>
</evidence>
<dbReference type="InterPro" id="IPR004143">
    <property type="entry name" value="BPL_LPL_catalytic"/>
</dbReference>
<evidence type="ECO:0000256" key="2">
    <source>
        <dbReference type="ARBA" id="ARBA00008242"/>
    </source>
</evidence>
<dbReference type="PANTHER" id="PTHR12561">
    <property type="entry name" value="LIPOATE-PROTEIN LIGASE"/>
    <property type="match status" value="1"/>
</dbReference>
<reference evidence="4" key="2">
    <citation type="submission" date="2025-08" db="UniProtKB">
        <authorList>
            <consortium name="Ensembl"/>
        </authorList>
    </citation>
    <scope>IDENTIFICATION</scope>
</reference>
<reference evidence="4" key="3">
    <citation type="submission" date="2025-09" db="UniProtKB">
        <authorList>
            <consortium name="Ensembl"/>
        </authorList>
    </citation>
    <scope>IDENTIFICATION</scope>
</reference>
<sequence length="231" mass="26558">MFTCVRLSRKTSVFFKSVRQLSSKKCIIYTTAVKDPFYNLAFEEWMFNKVDFTKTNCLFIWSSNPTVVIGRHQNPWRECKVDDAIADGVNICRRSSGGGAVYHDLGNLNFTFFNEKSEYNTKHNLGIITQGLQKHWPHLDVAVNKRDDILLNTSHKISGTAARLGRRNCYHHCTLLVSTNKLNLMKYLYPNEMNLISIATESVRSSVMNLEDEDSRINCENVLRTVAQFYA</sequence>
<dbReference type="Ensembl" id="ENSCSAVT00000015625.1">
    <property type="protein sequence ID" value="ENSCSAVP00000015447.1"/>
    <property type="gene ID" value="ENSCSAVG00000009066.1"/>
</dbReference>
<evidence type="ECO:0000313" key="5">
    <source>
        <dbReference type="Proteomes" id="UP000007875"/>
    </source>
</evidence>
<dbReference type="AlphaFoldDB" id="H2ZCY1"/>
<dbReference type="GO" id="GO:0009249">
    <property type="term" value="P:protein lipoylation"/>
    <property type="evidence" value="ECO:0007669"/>
    <property type="project" value="InterPro"/>
</dbReference>
<dbReference type="Pfam" id="PF21948">
    <property type="entry name" value="LplA-B_cat"/>
    <property type="match status" value="1"/>
</dbReference>
<dbReference type="GeneTree" id="ENSGT00390000008846"/>
<dbReference type="InParanoid" id="H2ZCY1"/>
<dbReference type="UniPathway" id="UPA00537">
    <property type="reaction ID" value="UER00595"/>
</dbReference>
<dbReference type="eggNOG" id="KOG3159">
    <property type="taxonomic scope" value="Eukaryota"/>
</dbReference>
<dbReference type="InterPro" id="IPR004562">
    <property type="entry name" value="LipoylTrfase_LipoateP_Ligase"/>
</dbReference>
<name>H2ZCY1_CIOSA</name>
<keyword evidence="5" id="KW-1185">Reference proteome</keyword>
<dbReference type="STRING" id="51511.ENSCSAVP00000015447"/>
<dbReference type="HOGENOM" id="CLU_022986_4_2_1"/>
<reference evidence="5" key="1">
    <citation type="submission" date="2003-08" db="EMBL/GenBank/DDBJ databases">
        <authorList>
            <person name="Birren B."/>
            <person name="Nusbaum C."/>
            <person name="Abebe A."/>
            <person name="Abouelleil A."/>
            <person name="Adekoya E."/>
            <person name="Ait-zahra M."/>
            <person name="Allen N."/>
            <person name="Allen T."/>
            <person name="An P."/>
            <person name="Anderson M."/>
            <person name="Anderson S."/>
            <person name="Arachchi H."/>
            <person name="Armbruster J."/>
            <person name="Bachantsang P."/>
            <person name="Baldwin J."/>
            <person name="Barry A."/>
            <person name="Bayul T."/>
            <person name="Blitshsteyn B."/>
            <person name="Bloom T."/>
            <person name="Blye J."/>
            <person name="Boguslavskiy L."/>
            <person name="Borowsky M."/>
            <person name="Boukhgalter B."/>
            <person name="Brunache A."/>
            <person name="Butler J."/>
            <person name="Calixte N."/>
            <person name="Calvo S."/>
            <person name="Camarata J."/>
            <person name="Campo K."/>
            <person name="Chang J."/>
            <person name="Cheshatsang Y."/>
            <person name="Citroen M."/>
            <person name="Collymore A."/>
            <person name="Considine T."/>
            <person name="Cook A."/>
            <person name="Cooke P."/>
            <person name="Corum B."/>
            <person name="Cuomo C."/>
            <person name="David R."/>
            <person name="Dawoe T."/>
            <person name="Degray S."/>
            <person name="Dodge S."/>
            <person name="Dooley K."/>
            <person name="Dorje P."/>
            <person name="Dorjee K."/>
            <person name="Dorris L."/>
            <person name="Duffey N."/>
            <person name="Dupes A."/>
            <person name="Elkins T."/>
            <person name="Engels R."/>
            <person name="Erickson J."/>
            <person name="Farina A."/>
            <person name="Faro S."/>
            <person name="Ferreira P."/>
            <person name="Fischer H."/>
            <person name="Fitzgerald M."/>
            <person name="Foley K."/>
            <person name="Gage D."/>
            <person name="Galagan J."/>
            <person name="Gearin G."/>
            <person name="Gnerre S."/>
            <person name="Gnirke A."/>
            <person name="Goyette A."/>
            <person name="Graham J."/>
            <person name="Grandbois E."/>
            <person name="Gyaltsen K."/>
            <person name="Hafez N."/>
            <person name="Hagopian D."/>
            <person name="Hagos B."/>
            <person name="Hall J."/>
            <person name="Hatcher B."/>
            <person name="Heller A."/>
            <person name="Higgins H."/>
            <person name="Honan T."/>
            <person name="Horn A."/>
            <person name="Houde N."/>
            <person name="Hughes L."/>
            <person name="Hulme W."/>
            <person name="Husby E."/>
            <person name="Iliev I."/>
            <person name="Jaffe D."/>
            <person name="Jones C."/>
            <person name="Kamal M."/>
            <person name="Kamat A."/>
            <person name="Kamvysselis M."/>
            <person name="Karlsson E."/>
            <person name="Kells C."/>
            <person name="Kieu A."/>
            <person name="Kisner P."/>
            <person name="Kodira C."/>
            <person name="Kulbokas E."/>
            <person name="Labutti K."/>
            <person name="Lama D."/>
            <person name="Landers T."/>
            <person name="Leger J."/>
            <person name="Levine S."/>
            <person name="Lewis D."/>
            <person name="Lewis T."/>
            <person name="Lindblad-toh K."/>
            <person name="Liu X."/>
            <person name="Lokyitsang T."/>
            <person name="Lokyitsang Y."/>
            <person name="Lucien O."/>
            <person name="Lui A."/>
            <person name="Ma L.J."/>
            <person name="Mabbitt R."/>
            <person name="Macdonald J."/>
            <person name="Maclean C."/>
            <person name="Major J."/>
            <person name="Manning J."/>
            <person name="Marabella R."/>
            <person name="Maru K."/>
            <person name="Matthews C."/>
            <person name="Mauceli E."/>
            <person name="Mccarthy M."/>
            <person name="Mcdonough S."/>
            <person name="Mcghee T."/>
            <person name="Meldrim J."/>
            <person name="Meneus L."/>
            <person name="Mesirov J."/>
            <person name="Mihalev A."/>
            <person name="Mihova T."/>
            <person name="Mikkelsen T."/>
            <person name="Mlenga V."/>
            <person name="Moru K."/>
            <person name="Mozes J."/>
            <person name="Mulrain L."/>
            <person name="Munson G."/>
            <person name="Naylor J."/>
            <person name="Newes C."/>
            <person name="Nguyen C."/>
            <person name="Nguyen N."/>
            <person name="Nguyen T."/>
            <person name="Nicol R."/>
            <person name="Nielsen C."/>
            <person name="Nizzari M."/>
            <person name="Norbu C."/>
            <person name="Norbu N."/>
            <person name="O'donnell P."/>
            <person name="Okoawo O."/>
            <person name="O'leary S."/>
            <person name="Omotosho B."/>
            <person name="O'neill K."/>
            <person name="Osman S."/>
            <person name="Parker S."/>
            <person name="Perrin D."/>
            <person name="Phunkhang P."/>
            <person name="Piqani B."/>
            <person name="Purcell S."/>
            <person name="Rachupka T."/>
            <person name="Ramasamy U."/>
            <person name="Rameau R."/>
            <person name="Ray V."/>
            <person name="Raymond C."/>
            <person name="Retta R."/>
            <person name="Richardson S."/>
            <person name="Rise C."/>
            <person name="Rodriguez J."/>
            <person name="Rogers J."/>
            <person name="Rogov P."/>
            <person name="Rutman M."/>
            <person name="Schupbach R."/>
            <person name="Seaman C."/>
            <person name="Settipalli S."/>
            <person name="Sharpe T."/>
            <person name="Sheridan J."/>
            <person name="Sherpa N."/>
            <person name="Shi J."/>
            <person name="Smirnov S."/>
            <person name="Smith C."/>
            <person name="Sougnez C."/>
            <person name="Spencer B."/>
            <person name="Stalker J."/>
            <person name="Stange-thomann N."/>
            <person name="Stavropoulos S."/>
            <person name="Stetson K."/>
            <person name="Stone C."/>
            <person name="Stone S."/>
            <person name="Stubbs M."/>
            <person name="Talamas J."/>
            <person name="Tchuinga P."/>
            <person name="Tenzing P."/>
            <person name="Tesfaye S."/>
            <person name="Theodore J."/>
            <person name="Thoulutsang Y."/>
            <person name="Topham K."/>
            <person name="Towey S."/>
            <person name="Tsamla T."/>
            <person name="Tsomo N."/>
            <person name="Vallee D."/>
            <person name="Vassiliev H."/>
            <person name="Venkataraman V."/>
            <person name="Vinson J."/>
            <person name="Vo A."/>
            <person name="Wade C."/>
            <person name="Wang S."/>
            <person name="Wangchuk T."/>
            <person name="Wangdi T."/>
            <person name="Whittaker C."/>
            <person name="Wilkinson J."/>
            <person name="Wu Y."/>
            <person name="Wyman D."/>
            <person name="Yadav S."/>
            <person name="Yang S."/>
            <person name="Yang X."/>
            <person name="Yeager S."/>
            <person name="Yee E."/>
            <person name="Young G."/>
            <person name="Zainoun J."/>
            <person name="Zembeck L."/>
            <person name="Zimmer A."/>
            <person name="Zody M."/>
            <person name="Lander E."/>
        </authorList>
    </citation>
    <scope>NUCLEOTIDE SEQUENCE [LARGE SCALE GENOMIC DNA]</scope>
</reference>
<evidence type="ECO:0000259" key="3">
    <source>
        <dbReference type="PROSITE" id="PS51733"/>
    </source>
</evidence>
<accession>H2ZCY1</accession>
<dbReference type="PROSITE" id="PS51733">
    <property type="entry name" value="BPL_LPL_CATALYTIC"/>
    <property type="match status" value="1"/>
</dbReference>
<dbReference type="InterPro" id="IPR045864">
    <property type="entry name" value="aa-tRNA-synth_II/BPL/LPL"/>
</dbReference>
<dbReference type="SUPFAM" id="SSF55681">
    <property type="entry name" value="Class II aaRS and biotin synthetases"/>
    <property type="match status" value="1"/>
</dbReference>
<feature type="domain" description="BPL/LPL catalytic" evidence="3">
    <location>
        <begin position="52"/>
        <end position="231"/>
    </location>
</feature>
<dbReference type="GO" id="GO:0005739">
    <property type="term" value="C:mitochondrion"/>
    <property type="evidence" value="ECO:0007669"/>
    <property type="project" value="TreeGrafter"/>
</dbReference>
<dbReference type="CDD" id="cd16443">
    <property type="entry name" value="LplA"/>
    <property type="match status" value="1"/>
</dbReference>